<dbReference type="CDD" id="cd19100">
    <property type="entry name" value="AKR_unchar"/>
    <property type="match status" value="1"/>
</dbReference>
<dbReference type="PANTHER" id="PTHR43312">
    <property type="entry name" value="D-THREO-ALDOSE 1-DEHYDROGENASE"/>
    <property type="match status" value="1"/>
</dbReference>
<reference evidence="2" key="1">
    <citation type="submission" date="2020-05" db="EMBL/GenBank/DDBJ databases">
        <authorList>
            <person name="Chiriac C."/>
            <person name="Salcher M."/>
            <person name="Ghai R."/>
            <person name="Kavagutti S V."/>
        </authorList>
    </citation>
    <scope>NUCLEOTIDE SEQUENCE</scope>
</reference>
<evidence type="ECO:0000313" key="5">
    <source>
        <dbReference type="EMBL" id="CAB5068888.1"/>
    </source>
</evidence>
<dbReference type="SUPFAM" id="SSF51430">
    <property type="entry name" value="NAD(P)-linked oxidoreductase"/>
    <property type="match status" value="1"/>
</dbReference>
<dbReference type="Gene3D" id="3.20.20.100">
    <property type="entry name" value="NADP-dependent oxidoreductase domain"/>
    <property type="match status" value="1"/>
</dbReference>
<dbReference type="EMBL" id="CAFBLR010000291">
    <property type="protein sequence ID" value="CAB4886497.1"/>
    <property type="molecule type" value="Genomic_DNA"/>
</dbReference>
<dbReference type="InterPro" id="IPR053135">
    <property type="entry name" value="AKR2_Oxidoreductase"/>
</dbReference>
<dbReference type="EMBL" id="CAEZXX010000071">
    <property type="protein sequence ID" value="CAB4710871.1"/>
    <property type="molecule type" value="Genomic_DNA"/>
</dbReference>
<sequence length="298" mass="32607">MTSPHIERALFGRTGHQSSRVIFGAAGIGTMKRQEKADEVLSLLLEFGVNHIDTAASYGDSELRLAPWLRTHRNDVFLATKTDDRTGDGARASLERSLERMGVSSVDLVQLHNLVEPDEWETTHAPNGAVAALARARDEGLVRFIGVTGHGTRIPAMHLRSLERFDFDSVLFPYNFAMLRSAAYRADVESLLGVCSERGVAVQTIKAVARRRWAQDSTEPHFSWYEALPPGDALARAVDFVLGREQLFLNTSSDSRLLRPVLEAATRHGGVPSDATMQADADALGVSALFDGGALERI</sequence>
<dbReference type="EMBL" id="CAEZYY010000056">
    <property type="protein sequence ID" value="CAB4771191.1"/>
    <property type="molecule type" value="Genomic_DNA"/>
</dbReference>
<evidence type="ECO:0000313" key="4">
    <source>
        <dbReference type="EMBL" id="CAB4886497.1"/>
    </source>
</evidence>
<dbReference type="AlphaFoldDB" id="A0A6J6QGD8"/>
<feature type="domain" description="NADP-dependent oxidoreductase" evidence="1">
    <location>
        <begin position="21"/>
        <end position="209"/>
    </location>
</feature>
<accession>A0A6J6QGD8</accession>
<protein>
    <submittedName>
        <fullName evidence="2">Unannotated protein</fullName>
    </submittedName>
</protein>
<dbReference type="InterPro" id="IPR023210">
    <property type="entry name" value="NADP_OxRdtase_dom"/>
</dbReference>
<dbReference type="InterPro" id="IPR036812">
    <property type="entry name" value="NAD(P)_OxRdtase_dom_sf"/>
</dbReference>
<organism evidence="2">
    <name type="scientific">freshwater metagenome</name>
    <dbReference type="NCBI Taxonomy" id="449393"/>
    <lineage>
        <taxon>unclassified sequences</taxon>
        <taxon>metagenomes</taxon>
        <taxon>ecological metagenomes</taxon>
    </lineage>
</organism>
<evidence type="ECO:0000313" key="2">
    <source>
        <dbReference type="EMBL" id="CAB4710871.1"/>
    </source>
</evidence>
<evidence type="ECO:0000259" key="1">
    <source>
        <dbReference type="Pfam" id="PF00248"/>
    </source>
</evidence>
<dbReference type="PANTHER" id="PTHR43312:SF1">
    <property type="entry name" value="NADP-DEPENDENT OXIDOREDUCTASE DOMAIN-CONTAINING PROTEIN"/>
    <property type="match status" value="1"/>
</dbReference>
<dbReference type="Pfam" id="PF00248">
    <property type="entry name" value="Aldo_ket_red"/>
    <property type="match status" value="1"/>
</dbReference>
<gene>
    <name evidence="2" type="ORF">UFOPK2602_01146</name>
    <name evidence="3" type="ORF">UFOPK2806_02436</name>
    <name evidence="4" type="ORF">UFOPK3417_02045</name>
    <name evidence="5" type="ORF">UFOPK4306_02581</name>
</gene>
<name>A0A6J6QGD8_9ZZZZ</name>
<evidence type="ECO:0000313" key="3">
    <source>
        <dbReference type="EMBL" id="CAB4771191.1"/>
    </source>
</evidence>
<proteinExistence type="predicted"/>
<dbReference type="EMBL" id="CAFBQP010000173">
    <property type="protein sequence ID" value="CAB5068888.1"/>
    <property type="molecule type" value="Genomic_DNA"/>
</dbReference>